<accession>A0A3B0FHW9</accession>
<name>A0A3B0FHW9_PSEPS</name>
<reference evidence="2 3" key="1">
    <citation type="submission" date="2018-10" db="EMBL/GenBank/DDBJ databases">
        <title>Genome-guide identification and characterization of bacteria that degrade polycyclic aromatic hydrocarbons and resist hexavalent chromium simultaneously.</title>
        <authorList>
            <person name="Feng H."/>
        </authorList>
    </citation>
    <scope>NUCLEOTIDE SEQUENCE [LARGE SCALE GENOMIC DNA]</scope>
    <source>
        <strain evidence="2 3">J015</strain>
    </source>
</reference>
<sequence length="114" mass="13089">MNRQIDYQFRVKELMARAGMRNSRDLVAPLRERGITLSESQIYRLVGQNPDRISFQVLAALCDIFKVEANEILTYTATDARTQRRRTAVGDGTDVPLLAAYRPVRARITRPHEQ</sequence>
<dbReference type="GO" id="GO:0003677">
    <property type="term" value="F:DNA binding"/>
    <property type="evidence" value="ECO:0007669"/>
    <property type="project" value="InterPro"/>
</dbReference>
<dbReference type="Gene3D" id="1.10.260.40">
    <property type="entry name" value="lambda repressor-like DNA-binding domains"/>
    <property type="match status" value="1"/>
</dbReference>
<feature type="domain" description="HTH cro/C1-type" evidence="1">
    <location>
        <begin position="11"/>
        <end position="76"/>
    </location>
</feature>
<protein>
    <submittedName>
        <fullName evidence="2">XRE family transcriptional regulator</fullName>
    </submittedName>
</protein>
<dbReference type="InterPro" id="IPR001387">
    <property type="entry name" value="Cro/C1-type_HTH"/>
</dbReference>
<proteinExistence type="predicted"/>
<dbReference type="RefSeq" id="WP_012311535.1">
    <property type="nucleotide sequence ID" value="NZ_VHJD01000015.1"/>
</dbReference>
<reference evidence="3" key="2">
    <citation type="submission" date="2018-10" db="EMBL/GenBank/DDBJ databases">
        <authorList>
            <person name="Wang Y."/>
            <person name="Wang J."/>
            <person name="Yang X."/>
            <person name="Wang Z."/>
            <person name="Huang Y."/>
        </authorList>
    </citation>
    <scope>NUCLEOTIDE SEQUENCE [LARGE SCALE GENOMIC DNA]</scope>
    <source>
        <strain evidence="3">J015</strain>
    </source>
</reference>
<dbReference type="Proteomes" id="UP000273159">
    <property type="component" value="Unassembled WGS sequence"/>
</dbReference>
<dbReference type="EMBL" id="RBNH01000048">
    <property type="protein sequence ID" value="RKO19268.1"/>
    <property type="molecule type" value="Genomic_DNA"/>
</dbReference>
<comment type="caution">
    <text evidence="2">The sequence shown here is derived from an EMBL/GenBank/DDBJ whole genome shotgun (WGS) entry which is preliminary data.</text>
</comment>
<evidence type="ECO:0000313" key="2">
    <source>
        <dbReference type="EMBL" id="RKO19268.1"/>
    </source>
</evidence>
<dbReference type="InterPro" id="IPR010982">
    <property type="entry name" value="Lambda_DNA-bd_dom_sf"/>
</dbReference>
<dbReference type="AlphaFoldDB" id="A0A3B0FHW9"/>
<dbReference type="Pfam" id="PF13443">
    <property type="entry name" value="HTH_26"/>
    <property type="match status" value="1"/>
</dbReference>
<gene>
    <name evidence="2" type="ORF">D7Z96_20720</name>
</gene>
<evidence type="ECO:0000259" key="1">
    <source>
        <dbReference type="Pfam" id="PF13443"/>
    </source>
</evidence>
<organism evidence="2 3">
    <name type="scientific">Pseudarthrobacter phenanthrenivorans</name>
    <name type="common">Arthrobacter phenanthrenivorans</name>
    <dbReference type="NCBI Taxonomy" id="361575"/>
    <lineage>
        <taxon>Bacteria</taxon>
        <taxon>Bacillati</taxon>
        <taxon>Actinomycetota</taxon>
        <taxon>Actinomycetes</taxon>
        <taxon>Micrococcales</taxon>
        <taxon>Micrococcaceae</taxon>
        <taxon>Pseudarthrobacter</taxon>
    </lineage>
</organism>
<evidence type="ECO:0000313" key="3">
    <source>
        <dbReference type="Proteomes" id="UP000273159"/>
    </source>
</evidence>